<sequence>MSLLEIKGLTVEFPTRRETFTAVMDVDLDVQRGEIHGLVGESGAGKSTIGNAVMGLLEPPGRIAAGTIEIDGRRVEALPPEEMRKVRGKKVSMIFQDPLSSLNPLYSIEQQLVETIREHNALSEREAKKFAIDLLDQVGIPKPAERISQYPHQFSGGMRQRVVIALALCSNPDLVIADEPTTALDVSIQAQILNLIRRLCTDRNVGVILVTHDMGVIAETTDRVAVMYRGRIVERGPTRKVLGNPDHEYTKSLVAAVPRPDIKLLRFPMVSYIEGPGRDFEAIDLSSHWLGQGRRDRTRDRHENLVELKGLRMEFLMRRSLLPRNRIYFPAVDNVSLPIREGEIFGLVGESGSGKSTIARLIAGLYTPTAGEILFDGTNIARLGPGRQRRPFQRQMQMIFQDPYSSLNPRMRVADIVAEPIRHHELASSGAERQRIVEDLLEHVGLGREAARKYPHEFSGGQRQRISIARALATRPRFLICDEPTSALDVSIQAQILNLLKDLQEELKLTLLFISHDLPVMRQMCHRIGVMQNGQLCEVKETEDLFENPEHPHTRDLIRLMPRLDYLSTEGLAIDRAEAARTGRV</sequence>
<keyword evidence="4" id="KW-0547">Nucleotide-binding</keyword>
<dbReference type="GO" id="GO:0015833">
    <property type="term" value="P:peptide transport"/>
    <property type="evidence" value="ECO:0007669"/>
    <property type="project" value="InterPro"/>
</dbReference>
<evidence type="ECO:0000256" key="1">
    <source>
        <dbReference type="ARBA" id="ARBA00004417"/>
    </source>
</evidence>
<proteinExistence type="inferred from homology"/>
<dbReference type="PANTHER" id="PTHR43776">
    <property type="entry name" value="TRANSPORT ATP-BINDING PROTEIN"/>
    <property type="match status" value="1"/>
</dbReference>
<protein>
    <submittedName>
        <fullName evidence="7">ABC transporter ATP-binding protein</fullName>
    </submittedName>
</protein>
<dbReference type="InterPro" id="IPR003593">
    <property type="entry name" value="AAA+_ATPase"/>
</dbReference>
<dbReference type="InterPro" id="IPR003439">
    <property type="entry name" value="ABC_transporter-like_ATP-bd"/>
</dbReference>
<accession>A0AAW9S048</accession>
<evidence type="ECO:0000256" key="2">
    <source>
        <dbReference type="ARBA" id="ARBA00005417"/>
    </source>
</evidence>
<dbReference type="EMBL" id="JAZHOF010000009">
    <property type="protein sequence ID" value="MEJ8573905.1"/>
    <property type="molecule type" value="Genomic_DNA"/>
</dbReference>
<reference evidence="7 8" key="1">
    <citation type="submission" date="2024-02" db="EMBL/GenBank/DDBJ databases">
        <title>Genome analysis and characterization of Microbaculum marinisediminis sp. nov., isolated from marine sediment.</title>
        <authorList>
            <person name="Du Z.-J."/>
            <person name="Ye Y.-Q."/>
            <person name="Zhang Z.-R."/>
            <person name="Yuan S.-M."/>
            <person name="Zhang X.-Y."/>
        </authorList>
    </citation>
    <scope>NUCLEOTIDE SEQUENCE [LARGE SCALE GENOMIC DNA]</scope>
    <source>
        <strain evidence="7 8">SDUM1044001</strain>
    </source>
</reference>
<keyword evidence="3" id="KW-0813">Transport</keyword>
<dbReference type="NCBIfam" id="NF007739">
    <property type="entry name" value="PRK10419.1"/>
    <property type="match status" value="2"/>
</dbReference>
<keyword evidence="5 7" id="KW-0067">ATP-binding</keyword>
<feature type="domain" description="ABC transporter" evidence="6">
    <location>
        <begin position="311"/>
        <end position="558"/>
    </location>
</feature>
<dbReference type="FunFam" id="3.40.50.300:FF:000016">
    <property type="entry name" value="Oligopeptide ABC transporter ATP-binding component"/>
    <property type="match status" value="2"/>
</dbReference>
<dbReference type="PROSITE" id="PS00211">
    <property type="entry name" value="ABC_TRANSPORTER_1"/>
    <property type="match status" value="2"/>
</dbReference>
<evidence type="ECO:0000313" key="7">
    <source>
        <dbReference type="EMBL" id="MEJ8573905.1"/>
    </source>
</evidence>
<evidence type="ECO:0000256" key="3">
    <source>
        <dbReference type="ARBA" id="ARBA00022448"/>
    </source>
</evidence>
<evidence type="ECO:0000259" key="6">
    <source>
        <dbReference type="PROSITE" id="PS50893"/>
    </source>
</evidence>
<evidence type="ECO:0000256" key="5">
    <source>
        <dbReference type="ARBA" id="ARBA00022840"/>
    </source>
</evidence>
<dbReference type="GO" id="GO:0005886">
    <property type="term" value="C:plasma membrane"/>
    <property type="evidence" value="ECO:0007669"/>
    <property type="project" value="UniProtKB-SubCell"/>
</dbReference>
<comment type="caution">
    <text evidence="7">The sequence shown here is derived from an EMBL/GenBank/DDBJ whole genome shotgun (WGS) entry which is preliminary data.</text>
</comment>
<organism evidence="7 8">
    <name type="scientific">Microbaculum marinum</name>
    <dbReference type="NCBI Taxonomy" id="1764581"/>
    <lineage>
        <taxon>Bacteria</taxon>
        <taxon>Pseudomonadati</taxon>
        <taxon>Pseudomonadota</taxon>
        <taxon>Alphaproteobacteria</taxon>
        <taxon>Hyphomicrobiales</taxon>
        <taxon>Tepidamorphaceae</taxon>
        <taxon>Microbaculum</taxon>
    </lineage>
</organism>
<dbReference type="InterPro" id="IPR027417">
    <property type="entry name" value="P-loop_NTPase"/>
</dbReference>
<dbReference type="Pfam" id="PF00005">
    <property type="entry name" value="ABC_tran"/>
    <property type="match status" value="2"/>
</dbReference>
<dbReference type="SMART" id="SM00382">
    <property type="entry name" value="AAA"/>
    <property type="match status" value="2"/>
</dbReference>
<dbReference type="CDD" id="cd03257">
    <property type="entry name" value="ABC_NikE_OppD_transporters"/>
    <property type="match status" value="2"/>
</dbReference>
<dbReference type="NCBIfam" id="NF008453">
    <property type="entry name" value="PRK11308.1"/>
    <property type="match status" value="2"/>
</dbReference>
<comment type="subcellular location">
    <subcellularLocation>
        <location evidence="1">Cell inner membrane</location>
        <topology evidence="1">Peripheral membrane protein</topology>
    </subcellularLocation>
</comment>
<feature type="domain" description="ABC transporter" evidence="6">
    <location>
        <begin position="4"/>
        <end position="254"/>
    </location>
</feature>
<dbReference type="InterPro" id="IPR017871">
    <property type="entry name" value="ABC_transporter-like_CS"/>
</dbReference>
<name>A0AAW9S048_9HYPH</name>
<comment type="similarity">
    <text evidence="2">Belongs to the ABC transporter superfamily.</text>
</comment>
<dbReference type="AlphaFoldDB" id="A0AAW9S048"/>
<evidence type="ECO:0000313" key="8">
    <source>
        <dbReference type="Proteomes" id="UP001378188"/>
    </source>
</evidence>
<dbReference type="RefSeq" id="WP_340331721.1">
    <property type="nucleotide sequence ID" value="NZ_JAZHOF010000009.1"/>
</dbReference>
<dbReference type="InterPro" id="IPR050319">
    <property type="entry name" value="ABC_transp_ATP-bind"/>
</dbReference>
<dbReference type="Gene3D" id="3.40.50.300">
    <property type="entry name" value="P-loop containing nucleotide triphosphate hydrolases"/>
    <property type="match status" value="2"/>
</dbReference>
<dbReference type="PROSITE" id="PS50893">
    <property type="entry name" value="ABC_TRANSPORTER_2"/>
    <property type="match status" value="2"/>
</dbReference>
<dbReference type="GO" id="GO:0005524">
    <property type="term" value="F:ATP binding"/>
    <property type="evidence" value="ECO:0007669"/>
    <property type="project" value="UniProtKB-KW"/>
</dbReference>
<evidence type="ECO:0000256" key="4">
    <source>
        <dbReference type="ARBA" id="ARBA00022741"/>
    </source>
</evidence>
<dbReference type="GO" id="GO:0055085">
    <property type="term" value="P:transmembrane transport"/>
    <property type="evidence" value="ECO:0007669"/>
    <property type="project" value="UniProtKB-ARBA"/>
</dbReference>
<dbReference type="PANTHER" id="PTHR43776:SF7">
    <property type="entry name" value="D,D-DIPEPTIDE TRANSPORT ATP-BINDING PROTEIN DDPF-RELATED"/>
    <property type="match status" value="1"/>
</dbReference>
<dbReference type="SUPFAM" id="SSF52540">
    <property type="entry name" value="P-loop containing nucleoside triphosphate hydrolases"/>
    <property type="match status" value="2"/>
</dbReference>
<keyword evidence="8" id="KW-1185">Reference proteome</keyword>
<dbReference type="GO" id="GO:0016887">
    <property type="term" value="F:ATP hydrolysis activity"/>
    <property type="evidence" value="ECO:0007669"/>
    <property type="project" value="InterPro"/>
</dbReference>
<dbReference type="Proteomes" id="UP001378188">
    <property type="component" value="Unassembled WGS sequence"/>
</dbReference>
<dbReference type="Pfam" id="PF08352">
    <property type="entry name" value="oligo_HPY"/>
    <property type="match status" value="2"/>
</dbReference>
<gene>
    <name evidence="7" type="ORF">V3328_20630</name>
</gene>
<dbReference type="InterPro" id="IPR013563">
    <property type="entry name" value="Oligopep_ABC_C"/>
</dbReference>